<feature type="domain" description="ABC transporter" evidence="4">
    <location>
        <begin position="128"/>
        <end position="362"/>
    </location>
</feature>
<dbReference type="RefSeq" id="XP_009017122.1">
    <property type="nucleotide sequence ID" value="XM_009018874.1"/>
</dbReference>
<dbReference type="EMBL" id="KB096457">
    <property type="protein sequence ID" value="ESO04543.1"/>
    <property type="molecule type" value="Genomic_DNA"/>
</dbReference>
<reference evidence="6" key="3">
    <citation type="submission" date="2015-06" db="UniProtKB">
        <authorList>
            <consortium name="EnsemblMetazoa"/>
        </authorList>
    </citation>
    <scope>IDENTIFICATION</scope>
</reference>
<dbReference type="GeneID" id="20215639"/>
<dbReference type="GO" id="GO:0005524">
    <property type="term" value="F:ATP binding"/>
    <property type="evidence" value="ECO:0007669"/>
    <property type="project" value="UniProtKB-KW"/>
</dbReference>
<evidence type="ECO:0000259" key="4">
    <source>
        <dbReference type="PROSITE" id="PS50893"/>
    </source>
</evidence>
<keyword evidence="7" id="KW-1185">Reference proteome</keyword>
<evidence type="ECO:0000313" key="6">
    <source>
        <dbReference type="EnsemblMetazoa" id="HelroP79043"/>
    </source>
</evidence>
<dbReference type="GO" id="GO:0006869">
    <property type="term" value="P:lipid transport"/>
    <property type="evidence" value="ECO:0000318"/>
    <property type="project" value="GO_Central"/>
</dbReference>
<dbReference type="STRING" id="6412.T1G3J1"/>
<dbReference type="InterPro" id="IPR017871">
    <property type="entry name" value="ABC_transporter-like_CS"/>
</dbReference>
<evidence type="ECO:0000256" key="2">
    <source>
        <dbReference type="ARBA" id="ARBA00022840"/>
    </source>
</evidence>
<dbReference type="InterPro" id="IPR027417">
    <property type="entry name" value="P-loop_NTPase"/>
</dbReference>
<dbReference type="PANTHER" id="PTHR19229">
    <property type="entry name" value="ATP-BINDING CASSETTE TRANSPORTER SUBFAMILY A ABCA"/>
    <property type="match status" value="1"/>
</dbReference>
<dbReference type="PROSITE" id="PS50893">
    <property type="entry name" value="ABC_TRANSPORTER_2"/>
    <property type="match status" value="2"/>
</dbReference>
<dbReference type="Gene3D" id="3.40.50.300">
    <property type="entry name" value="P-loop containing nucleotide triphosphate hydrolases"/>
    <property type="match status" value="2"/>
</dbReference>
<name>T1G3J1_HELRO</name>
<dbReference type="eggNOG" id="KOG0059">
    <property type="taxonomic scope" value="Eukaryota"/>
</dbReference>
<dbReference type="FunFam" id="3.40.50.300:FF:001253">
    <property type="entry name" value="ATP-binding cassette protein subfamily A, member 10"/>
    <property type="match status" value="1"/>
</dbReference>
<dbReference type="CTD" id="20215639"/>
<gene>
    <name evidence="6" type="primary">20215639</name>
    <name evidence="5" type="ORF">HELRODRAFT_79043</name>
</gene>
<keyword evidence="3" id="KW-0812">Transmembrane</keyword>
<organism evidence="6 7">
    <name type="scientific">Helobdella robusta</name>
    <name type="common">Californian leech</name>
    <dbReference type="NCBI Taxonomy" id="6412"/>
    <lineage>
        <taxon>Eukaryota</taxon>
        <taxon>Metazoa</taxon>
        <taxon>Spiralia</taxon>
        <taxon>Lophotrochozoa</taxon>
        <taxon>Annelida</taxon>
        <taxon>Clitellata</taxon>
        <taxon>Hirudinea</taxon>
        <taxon>Rhynchobdellida</taxon>
        <taxon>Glossiphoniidae</taxon>
        <taxon>Helobdella</taxon>
    </lineage>
</organism>
<proteinExistence type="predicted"/>
<dbReference type="SMART" id="SM00382">
    <property type="entry name" value="AAA"/>
    <property type="match status" value="2"/>
</dbReference>
<dbReference type="Pfam" id="PF23321">
    <property type="entry name" value="R1_ABCA1"/>
    <property type="match status" value="1"/>
</dbReference>
<dbReference type="SUPFAM" id="SSF52540">
    <property type="entry name" value="P-loop containing nucleoside triphosphate hydrolases"/>
    <property type="match status" value="2"/>
</dbReference>
<protein>
    <recommendedName>
        <fullName evidence="4">ABC transporter domain-containing protein</fullName>
    </recommendedName>
</protein>
<keyword evidence="1" id="KW-0547">Nucleotide-binding</keyword>
<keyword evidence="2" id="KW-0067">ATP-binding</keyword>
<reference evidence="7" key="1">
    <citation type="submission" date="2012-12" db="EMBL/GenBank/DDBJ databases">
        <authorList>
            <person name="Hellsten U."/>
            <person name="Grimwood J."/>
            <person name="Chapman J.A."/>
            <person name="Shapiro H."/>
            <person name="Aerts A."/>
            <person name="Otillar R.P."/>
            <person name="Terry A.Y."/>
            <person name="Boore J.L."/>
            <person name="Simakov O."/>
            <person name="Marletaz F."/>
            <person name="Cho S.-J."/>
            <person name="Edsinger-Gonzales E."/>
            <person name="Havlak P."/>
            <person name="Kuo D.-H."/>
            <person name="Larsson T."/>
            <person name="Lv J."/>
            <person name="Arendt D."/>
            <person name="Savage R."/>
            <person name="Osoegawa K."/>
            <person name="de Jong P."/>
            <person name="Lindberg D.R."/>
            <person name="Seaver E.C."/>
            <person name="Weisblat D.A."/>
            <person name="Putnam N.H."/>
            <person name="Grigoriev I.V."/>
            <person name="Rokhsar D.S."/>
        </authorList>
    </citation>
    <scope>NUCLEOTIDE SEQUENCE</scope>
</reference>
<dbReference type="InterPro" id="IPR026082">
    <property type="entry name" value="ABCA"/>
</dbReference>
<dbReference type="InParanoid" id="T1G3J1"/>
<dbReference type="Pfam" id="PF00005">
    <property type="entry name" value="ABC_tran"/>
    <property type="match status" value="2"/>
</dbReference>
<dbReference type="OMA" id="CHRITIQ"/>
<dbReference type="PANTHER" id="PTHR19229:SF250">
    <property type="entry name" value="ABC TRANSPORTER DOMAIN-CONTAINING PROTEIN-RELATED"/>
    <property type="match status" value="1"/>
</dbReference>
<feature type="transmembrane region" description="Helical" evidence="3">
    <location>
        <begin position="66"/>
        <end position="88"/>
    </location>
</feature>
<dbReference type="InterPro" id="IPR003593">
    <property type="entry name" value="AAA+_ATPase"/>
</dbReference>
<reference evidence="5 7" key="2">
    <citation type="journal article" date="2013" name="Nature">
        <title>Insights into bilaterian evolution from three spiralian genomes.</title>
        <authorList>
            <person name="Simakov O."/>
            <person name="Marletaz F."/>
            <person name="Cho S.J."/>
            <person name="Edsinger-Gonzales E."/>
            <person name="Havlak P."/>
            <person name="Hellsten U."/>
            <person name="Kuo D.H."/>
            <person name="Larsson T."/>
            <person name="Lv J."/>
            <person name="Arendt D."/>
            <person name="Savage R."/>
            <person name="Osoegawa K."/>
            <person name="de Jong P."/>
            <person name="Grimwood J."/>
            <person name="Chapman J.A."/>
            <person name="Shapiro H."/>
            <person name="Aerts A."/>
            <person name="Otillar R.P."/>
            <person name="Terry A.Y."/>
            <person name="Boore J.L."/>
            <person name="Grigoriev I.V."/>
            <person name="Lindberg D.R."/>
            <person name="Seaver E.C."/>
            <person name="Weisblat D.A."/>
            <person name="Putnam N.H."/>
            <person name="Rokhsar D.S."/>
        </authorList>
    </citation>
    <scope>NUCLEOTIDE SEQUENCE</scope>
</reference>
<dbReference type="CDD" id="cd03263">
    <property type="entry name" value="ABC_subfamily_A"/>
    <property type="match status" value="2"/>
</dbReference>
<dbReference type="Proteomes" id="UP000015101">
    <property type="component" value="Unassembled WGS sequence"/>
</dbReference>
<accession>T1G3J1</accession>
<dbReference type="InterPro" id="IPR003439">
    <property type="entry name" value="ABC_transporter-like_ATP-bd"/>
</dbReference>
<dbReference type="PROSITE" id="PS00211">
    <property type="entry name" value="ABC_TRANSPORTER_1"/>
    <property type="match status" value="2"/>
</dbReference>
<dbReference type="OrthoDB" id="8061355at2759"/>
<dbReference type="GO" id="GO:0042626">
    <property type="term" value="F:ATPase-coupled transmembrane transporter activity"/>
    <property type="evidence" value="ECO:0000318"/>
    <property type="project" value="GO_Central"/>
</dbReference>
<dbReference type="EnsemblMetazoa" id="HelroT79043">
    <property type="protein sequence ID" value="HelroP79043"/>
    <property type="gene ID" value="HelroG79043"/>
</dbReference>
<dbReference type="EMBL" id="AMQM01004107">
    <property type="status" value="NOT_ANNOTATED_CDS"/>
    <property type="molecule type" value="Genomic_DNA"/>
</dbReference>
<feature type="domain" description="ABC transporter" evidence="4">
    <location>
        <begin position="479"/>
        <end position="716"/>
    </location>
</feature>
<dbReference type="KEGG" id="hro:HELRODRAFT_79043"/>
<sequence>MCLCRIVGLIVTEKHLKLRDFMKVMGLMDSAYWLSWIITFVVLYTLPVIGVSYILCVSSGAGGDVIGFLAGIRSVFQSVLVFLDGFLLEVGIQASNIGKHPILENGFNVQSCMVGMTVDTIVTWVLILYFSEVMPGLCFFPKVPFPSVDHLTVDFYKNQITAFLGHNGAGKSTTMSIMAGLLEPQGGTIYVDGMDVRTDMAKIRKRFSLCPQHDILFDCMTVEQHMFFYGQMRGLTIAVTKAESDQIITNLNLTNKRKARANELSGGMRRLLSIGIAYLGSPGTVVLDEPSTGVDAHTRRAIWSLLQTYRAGRTTLISTHAMDEADIVSDRITIIWKGQLCCSGSSMFLKNMFSDGYKLSIELIASITKATLKRRFIPTIFPDSKLHSESKVSNEISFILPLDSPVKEFLILFEVIEERKKKLGIKSYGLSSPGLEEVCVRVVVKPAKPAAVDHAIGDSDVRKEESRTNSTGRKDTLVVMGVLIGRFFGKSAQDRKAVMGITFAVKKGECFGLLGTNGAGKSTLFKMITGEINPTCGDASINSNSVTKNRKEAQKCLGYCPQFDALCSRMTVREHLTMFALFRGSPKPESVCVRLFVCLYVGVCVFAFFEHFLPFNLSGGNRRKLSVALALIGNPNLVCLDEPTTGVDPGARAYVWKAIEGASDNGLSVLLTTHSMEECEALCHRITIQVAGRLTCLGSIQHVKTRYNEGYTISVKFSILPKQEMANQIAQLKSFVKSKLNYLNLENSSFNLLTYKAVMTSAMLGEVFSIFSNIKEKKMIEDFAISQTTLEQVGW</sequence>
<feature type="transmembrane region" description="Helical" evidence="3">
    <location>
        <begin position="109"/>
        <end position="130"/>
    </location>
</feature>
<feature type="transmembrane region" description="Helical" evidence="3">
    <location>
        <begin position="31"/>
        <end position="54"/>
    </location>
</feature>
<dbReference type="GO" id="GO:0140359">
    <property type="term" value="F:ABC-type transporter activity"/>
    <property type="evidence" value="ECO:0007669"/>
    <property type="project" value="InterPro"/>
</dbReference>
<keyword evidence="3" id="KW-1133">Transmembrane helix</keyword>
<dbReference type="HOGENOM" id="CLU_000604_19_1_1"/>
<evidence type="ECO:0000313" key="7">
    <source>
        <dbReference type="Proteomes" id="UP000015101"/>
    </source>
</evidence>
<evidence type="ECO:0000256" key="1">
    <source>
        <dbReference type="ARBA" id="ARBA00022741"/>
    </source>
</evidence>
<dbReference type="InterPro" id="IPR056264">
    <property type="entry name" value="R2_ABCA1-4-like"/>
</dbReference>
<evidence type="ECO:0000256" key="3">
    <source>
        <dbReference type="SAM" id="Phobius"/>
    </source>
</evidence>
<dbReference type="GO" id="GO:0016887">
    <property type="term" value="F:ATP hydrolysis activity"/>
    <property type="evidence" value="ECO:0007669"/>
    <property type="project" value="InterPro"/>
</dbReference>
<dbReference type="AlphaFoldDB" id="T1G3J1"/>
<evidence type="ECO:0000313" key="5">
    <source>
        <dbReference type="EMBL" id="ESO04543.1"/>
    </source>
</evidence>
<dbReference type="FunFam" id="3.40.50.300:FF:003747">
    <property type="entry name" value="Uncharacterized protein"/>
    <property type="match status" value="1"/>
</dbReference>
<keyword evidence="3" id="KW-0472">Membrane</keyword>
<dbReference type="GO" id="GO:0016020">
    <property type="term" value="C:membrane"/>
    <property type="evidence" value="ECO:0007669"/>
    <property type="project" value="InterPro"/>
</dbReference>
<dbReference type="GO" id="GO:0005319">
    <property type="term" value="F:lipid transporter activity"/>
    <property type="evidence" value="ECO:0000318"/>
    <property type="project" value="GO_Central"/>
</dbReference>